<proteinExistence type="predicted"/>
<sequence>MAQKGLASASYESSLYRLSDSAPPCPRSRRKFIKELVVLPAKKVFAVLQNTIRLQIEFSELVEGGRGIGRKTSAQRGRKLQQAGKLIKWNSIEYLRGYETGGVEKLGGERGIPGKTIRVSRASRNFIVQQILPVFVNQRGNQPVVLRSFPVHP</sequence>
<name>A0A4V3S6B2_9HYME</name>
<comment type="caution">
    <text evidence="1">The sequence shown here is derived from an EMBL/GenBank/DDBJ whole genome shotgun (WGS) entry which is preliminary data.</text>
</comment>
<dbReference type="AlphaFoldDB" id="A0A4V3S6B2"/>
<evidence type="ECO:0000313" key="2">
    <source>
        <dbReference type="Proteomes" id="UP000310200"/>
    </source>
</evidence>
<dbReference type="EMBL" id="QBLH01003812">
    <property type="protein sequence ID" value="TGZ32764.1"/>
    <property type="molecule type" value="Genomic_DNA"/>
</dbReference>
<dbReference type="Proteomes" id="UP000310200">
    <property type="component" value="Unassembled WGS sequence"/>
</dbReference>
<keyword evidence="2" id="KW-1185">Reference proteome</keyword>
<reference evidence="1 2" key="1">
    <citation type="journal article" date="2019" name="Philos. Trans. R. Soc. Lond., B, Biol. Sci.">
        <title>Ant behaviour and brain gene expression of defending hosts depend on the ecological success of the intruding social parasite.</title>
        <authorList>
            <person name="Kaur R."/>
            <person name="Stoldt M."/>
            <person name="Jongepier E."/>
            <person name="Feldmeyer B."/>
            <person name="Menzel F."/>
            <person name="Bornberg-Bauer E."/>
            <person name="Foitzik S."/>
        </authorList>
    </citation>
    <scope>NUCLEOTIDE SEQUENCE [LARGE SCALE GENOMIC DNA]</scope>
    <source>
        <tissue evidence="1">Whole body</tissue>
    </source>
</reference>
<evidence type="ECO:0000313" key="1">
    <source>
        <dbReference type="EMBL" id="TGZ32764.1"/>
    </source>
</evidence>
<protein>
    <submittedName>
        <fullName evidence="1">Uncharacterized protein</fullName>
    </submittedName>
</protein>
<accession>A0A4V3S6B2</accession>
<gene>
    <name evidence="1" type="ORF">DBV15_00934</name>
</gene>
<organism evidence="1 2">
    <name type="scientific">Temnothorax longispinosus</name>
    <dbReference type="NCBI Taxonomy" id="300112"/>
    <lineage>
        <taxon>Eukaryota</taxon>
        <taxon>Metazoa</taxon>
        <taxon>Ecdysozoa</taxon>
        <taxon>Arthropoda</taxon>
        <taxon>Hexapoda</taxon>
        <taxon>Insecta</taxon>
        <taxon>Pterygota</taxon>
        <taxon>Neoptera</taxon>
        <taxon>Endopterygota</taxon>
        <taxon>Hymenoptera</taxon>
        <taxon>Apocrita</taxon>
        <taxon>Aculeata</taxon>
        <taxon>Formicoidea</taxon>
        <taxon>Formicidae</taxon>
        <taxon>Myrmicinae</taxon>
        <taxon>Temnothorax</taxon>
    </lineage>
</organism>